<protein>
    <submittedName>
        <fullName evidence="1">Uncharacterized protein</fullName>
    </submittedName>
</protein>
<evidence type="ECO:0000313" key="1">
    <source>
        <dbReference type="EMBL" id="CAJ2674157.1"/>
    </source>
</evidence>
<dbReference type="EMBL" id="CASHSV030000716">
    <property type="protein sequence ID" value="CAJ2674157.1"/>
    <property type="molecule type" value="Genomic_DNA"/>
</dbReference>
<reference evidence="1" key="1">
    <citation type="submission" date="2023-10" db="EMBL/GenBank/DDBJ databases">
        <authorList>
            <person name="Rodriguez Cubillos JULIANA M."/>
            <person name="De Vega J."/>
        </authorList>
    </citation>
    <scope>NUCLEOTIDE SEQUENCE</scope>
</reference>
<organism evidence="1 2">
    <name type="scientific">Trifolium pratense</name>
    <name type="common">Red clover</name>
    <dbReference type="NCBI Taxonomy" id="57577"/>
    <lineage>
        <taxon>Eukaryota</taxon>
        <taxon>Viridiplantae</taxon>
        <taxon>Streptophyta</taxon>
        <taxon>Embryophyta</taxon>
        <taxon>Tracheophyta</taxon>
        <taxon>Spermatophyta</taxon>
        <taxon>Magnoliopsida</taxon>
        <taxon>eudicotyledons</taxon>
        <taxon>Gunneridae</taxon>
        <taxon>Pentapetalae</taxon>
        <taxon>rosids</taxon>
        <taxon>fabids</taxon>
        <taxon>Fabales</taxon>
        <taxon>Fabaceae</taxon>
        <taxon>Papilionoideae</taxon>
        <taxon>50 kb inversion clade</taxon>
        <taxon>NPAAA clade</taxon>
        <taxon>Hologalegina</taxon>
        <taxon>IRL clade</taxon>
        <taxon>Trifolieae</taxon>
        <taxon>Trifolium</taxon>
    </lineage>
</organism>
<sequence>MKGVINNFIIVWSVAITLFLYSYIIGKIVPNGRGRLVALFPPTLILLLLPIWQTDAHLIIYSTFCLSWLSTFKLLLFAFAKGPLSSNPPPSLFQFLLISSLPIKFQYKNQNQIKFKLTSLNKLELLVMSILLYFFVLPYEKKEGFRPLILTFIYFVHFYFGLELTFAISTTIARKILQLDLEKPFDRPYLSASPKEFWGKRWNVMASRILHPSVYKPMVNAFSHVIGRKWASIPAVVVTFIVSGLMHELIYYNLKRKNVTWKAWEPCWDSMSYFFIHGVFVALQIAYKKTFKPKQQLMPTIVSRTLTLAFVMTTTLTLFIPAFMRSVGR</sequence>
<comment type="caution">
    <text evidence="1">The sequence shown here is derived from an EMBL/GenBank/DDBJ whole genome shotgun (WGS) entry which is preliminary data.</text>
</comment>
<gene>
    <name evidence="1" type="ORF">MILVUS5_LOCUS37463</name>
</gene>
<evidence type="ECO:0000313" key="2">
    <source>
        <dbReference type="Proteomes" id="UP001177021"/>
    </source>
</evidence>
<proteinExistence type="predicted"/>
<keyword evidence="2" id="KW-1185">Reference proteome</keyword>
<dbReference type="Proteomes" id="UP001177021">
    <property type="component" value="Unassembled WGS sequence"/>
</dbReference>
<name>A0ACB0M080_TRIPR</name>
<accession>A0ACB0M080</accession>